<accession>A0A4Y8VH24</accession>
<dbReference type="RefSeq" id="WP_134843792.1">
    <property type="nucleotide sequence ID" value="NZ_SGVY01000027.1"/>
</dbReference>
<dbReference type="Proteomes" id="UP000297872">
    <property type="component" value="Unassembled WGS sequence"/>
</dbReference>
<proteinExistence type="predicted"/>
<protein>
    <submittedName>
        <fullName evidence="1">Uncharacterized protein</fullName>
    </submittedName>
</protein>
<name>A0A4Y8VH24_9BACT</name>
<evidence type="ECO:0000313" key="1">
    <source>
        <dbReference type="EMBL" id="TFH79269.1"/>
    </source>
</evidence>
<dbReference type="GeneID" id="302995726"/>
<gene>
    <name evidence="1" type="ORF">EXN75_10585</name>
</gene>
<dbReference type="AlphaFoldDB" id="A0A4Y8VH24"/>
<evidence type="ECO:0000313" key="2">
    <source>
        <dbReference type="Proteomes" id="UP000297872"/>
    </source>
</evidence>
<dbReference type="OrthoDB" id="6402335at2"/>
<dbReference type="EMBL" id="SGVY01000027">
    <property type="protein sequence ID" value="TFH79269.1"/>
    <property type="molecule type" value="Genomic_DNA"/>
</dbReference>
<comment type="caution">
    <text evidence="1">The sequence shown here is derived from an EMBL/GenBank/DDBJ whole genome shotgun (WGS) entry which is preliminary data.</text>
</comment>
<reference evidence="1 2" key="1">
    <citation type="submission" date="2019-02" db="EMBL/GenBank/DDBJ databases">
        <title>Draft Genome Sequence of the Prevotella sp. BCRC 81118, Isolated from Human Feces.</title>
        <authorList>
            <person name="Huang C.-H."/>
        </authorList>
    </citation>
    <scope>NUCLEOTIDE SEQUENCE [LARGE SCALE GENOMIC DNA]</scope>
    <source>
        <strain evidence="1 2">BCRC 81118</strain>
    </source>
</reference>
<organism evidence="1 2">
    <name type="scientific">Segatella hominis</name>
    <dbReference type="NCBI Taxonomy" id="2518605"/>
    <lineage>
        <taxon>Bacteria</taxon>
        <taxon>Pseudomonadati</taxon>
        <taxon>Bacteroidota</taxon>
        <taxon>Bacteroidia</taxon>
        <taxon>Bacteroidales</taxon>
        <taxon>Prevotellaceae</taxon>
        <taxon>Segatella</taxon>
    </lineage>
</organism>
<sequence length="426" mass="49194">MNKLNTTLGSYMPAFFRMGVSFPFSSENLKAPFDEKWISIFTHKYIHFLQDISTYVGLNNAYVYSEHVHGLVNCIYQHPKGNLSVPVSMPRNYANVELNQFVNTEGWGTLGEMNEFFLVKIEKKQKKVPFQNDLVKELTNVILKSAKGDKVVFGSRAIMESMAYMMERMITRGSVPAPDYPYNAAEMVVDNIYPEFGKDKLNIIALCDACMQFSEPGKIFVQTLEVFKSLKFIPDNANQVIDHFYSTPCIQIGKSVSMAQGLISMGMIVGNRLKLYLKGKDFKPFHNVIHKLLGFGMNERIKNRYFMLDIVRKGYVLDNPLMKRYIASVDTPIIKDCNDEYWLVPPFGKSLADYWIDYFPAMGEVYKCLAMGHTICDMIPWCEKSPKVNVDERCYMEPWSRVKDTYLCPYAMFWKNWNLEGYIPTE</sequence>
<keyword evidence="2" id="KW-1185">Reference proteome</keyword>